<feature type="chain" id="PRO_5013372233" description="Lipoprotein" evidence="2">
    <location>
        <begin position="25"/>
        <end position="106"/>
    </location>
</feature>
<accession>A0A246JVG6</accession>
<dbReference type="RefSeq" id="WP_144035705.1">
    <property type="nucleotide sequence ID" value="NZ_BMMC01000003.1"/>
</dbReference>
<feature type="compositionally biased region" description="Polar residues" evidence="1">
    <location>
        <begin position="20"/>
        <end position="31"/>
    </location>
</feature>
<gene>
    <name evidence="3" type="ORF">CDQ92_07765</name>
</gene>
<feature type="signal peptide" evidence="2">
    <location>
        <begin position="1"/>
        <end position="24"/>
    </location>
</feature>
<proteinExistence type="predicted"/>
<evidence type="ECO:0000313" key="3">
    <source>
        <dbReference type="EMBL" id="OWQ96983.1"/>
    </source>
</evidence>
<reference evidence="3 4" key="1">
    <citation type="journal article" date="2010" name="Int. J. Syst. Evol. Microbiol.">
        <title>Sphingopyxis bauzanensis sp. nov., a psychrophilic bacterium isolated from soil.</title>
        <authorList>
            <person name="Zhang D.C."/>
            <person name="Liu H.C."/>
            <person name="Xin Y.H."/>
            <person name="Zhou Y.G."/>
            <person name="Schinner F."/>
            <person name="Margesin R."/>
        </authorList>
    </citation>
    <scope>NUCLEOTIDE SEQUENCE [LARGE SCALE GENOMIC DNA]</scope>
    <source>
        <strain evidence="3 4">DSM 22271</strain>
    </source>
</reference>
<sequence>MTRPLLIALPFLALLAGCSSPENDTVPNDTQAMPAGDGAMTAPGTMTDPATGSVDGTQTGTMPGGEAAPMPGQTPPAVPPVNDEMGGTRGTGSTIPEQDGTPPPAN</sequence>
<dbReference type="Proteomes" id="UP000197361">
    <property type="component" value="Unassembled WGS sequence"/>
</dbReference>
<keyword evidence="4" id="KW-1185">Reference proteome</keyword>
<dbReference type="EMBL" id="NISK01000002">
    <property type="protein sequence ID" value="OWQ96983.1"/>
    <property type="molecule type" value="Genomic_DNA"/>
</dbReference>
<comment type="caution">
    <text evidence="3">The sequence shown here is derived from an EMBL/GenBank/DDBJ whole genome shotgun (WGS) entry which is preliminary data.</text>
</comment>
<feature type="compositionally biased region" description="Polar residues" evidence="1">
    <location>
        <begin position="48"/>
        <end position="61"/>
    </location>
</feature>
<keyword evidence="2" id="KW-0732">Signal</keyword>
<name>A0A246JVG6_9SPHN</name>
<evidence type="ECO:0000313" key="4">
    <source>
        <dbReference type="Proteomes" id="UP000197361"/>
    </source>
</evidence>
<protein>
    <recommendedName>
        <fullName evidence="5">Lipoprotein</fullName>
    </recommendedName>
</protein>
<evidence type="ECO:0000256" key="1">
    <source>
        <dbReference type="SAM" id="MobiDB-lite"/>
    </source>
</evidence>
<organism evidence="3 4">
    <name type="scientific">Sphingopyxis bauzanensis</name>
    <dbReference type="NCBI Taxonomy" id="651663"/>
    <lineage>
        <taxon>Bacteria</taxon>
        <taxon>Pseudomonadati</taxon>
        <taxon>Pseudomonadota</taxon>
        <taxon>Alphaproteobacteria</taxon>
        <taxon>Sphingomonadales</taxon>
        <taxon>Sphingomonadaceae</taxon>
        <taxon>Sphingopyxis</taxon>
    </lineage>
</organism>
<dbReference type="PROSITE" id="PS51257">
    <property type="entry name" value="PROKAR_LIPOPROTEIN"/>
    <property type="match status" value="1"/>
</dbReference>
<evidence type="ECO:0008006" key="5">
    <source>
        <dbReference type="Google" id="ProtNLM"/>
    </source>
</evidence>
<feature type="region of interest" description="Disordered" evidence="1">
    <location>
        <begin position="19"/>
        <end position="106"/>
    </location>
</feature>
<evidence type="ECO:0000256" key="2">
    <source>
        <dbReference type="SAM" id="SignalP"/>
    </source>
</evidence>
<dbReference type="AlphaFoldDB" id="A0A246JVG6"/>